<dbReference type="InterPro" id="IPR021394">
    <property type="entry name" value="Med25_PTOV"/>
</dbReference>
<evidence type="ECO:0000256" key="4">
    <source>
        <dbReference type="ARBA" id="ARBA00023163"/>
    </source>
</evidence>
<evidence type="ECO:0000256" key="6">
    <source>
        <dbReference type="RuleBase" id="RU369088"/>
    </source>
</evidence>
<comment type="similarity">
    <text evidence="6">Belongs to the Mediator complex subunit 25 family. PTOV1 subfamily.</text>
</comment>
<dbReference type="Proteomes" id="UP000233160">
    <property type="component" value="Unassembled WGS sequence"/>
</dbReference>
<sequence>MVRPRRAPHRSGAGGPLGGRGRPPRPLVVRAVRSRSWPASPRGPQPPRIRARSAPPMEGARVFGALGPISPSSPGLTLGGLAVSEHRLSNKLLAWSGVLEWQEKRRPFSDSTAKLKRTLPCQAYVNQGENLETDQWPQKLIMQLIPQQLLTTLGPLFRNSQLAQFHFTNRDCDSLKGLCRIMGNGFAGCMLFPHISPCEVRVLMLLYSSKKKIFMGLIPYDQSGFVNAIRQVITTRKQAVGPGGVNAGPVQIVNNKFLAWSGVMECPGWPGHLGSPRPPVSWGDGPRTEQWPRKLYMQLIPQQLLTTLVPLFRNSRLVQFHFTKDVETLKSLCRIMDNGFAGCVHFSYKASCEIRVLMLLYSSEKKIFIGLIPHDQSNFVNGIRRVIANQQQVLQRNLEQEQQQRGVRQGGLPGQQEVQCPGLGRQWCRCSRCSRARAPEAGVSPSHCVPCPQVRCF</sequence>
<dbReference type="Pfam" id="PF11232">
    <property type="entry name" value="Med25"/>
    <property type="match status" value="2"/>
</dbReference>
<keyword evidence="3" id="KW-0010">Activator</keyword>
<feature type="domain" description="Mediator complex subunit Med25 PTOV" evidence="8">
    <location>
        <begin position="287"/>
        <end position="392"/>
    </location>
</feature>
<keyword evidence="2" id="KW-0805">Transcription regulation</keyword>
<evidence type="ECO:0000256" key="7">
    <source>
        <dbReference type="SAM" id="MobiDB-lite"/>
    </source>
</evidence>
<keyword evidence="4 6" id="KW-0804">Transcription</keyword>
<reference evidence="9" key="1">
    <citation type="submission" date="2025-08" db="UniProtKB">
        <authorList>
            <consortium name="Ensembl"/>
        </authorList>
    </citation>
    <scope>IDENTIFICATION</scope>
</reference>
<reference evidence="9" key="2">
    <citation type="submission" date="2025-09" db="UniProtKB">
        <authorList>
            <consortium name="Ensembl"/>
        </authorList>
    </citation>
    <scope>IDENTIFICATION</scope>
</reference>
<dbReference type="GO" id="GO:0005654">
    <property type="term" value="C:nucleoplasm"/>
    <property type="evidence" value="ECO:0007669"/>
    <property type="project" value="Ensembl"/>
</dbReference>
<comment type="subunit">
    <text evidence="6">May interact with CREBBP. Interacts with FLOT1.</text>
</comment>
<dbReference type="AlphaFoldDB" id="A0A2K6F8E7"/>
<dbReference type="PANTHER" id="PTHR12433:SF3">
    <property type="entry name" value="PROSTATE TUMOR-OVEREXPRESSED GENE 1 PROTEIN"/>
    <property type="match status" value="1"/>
</dbReference>
<dbReference type="STRING" id="379532.ENSPCOP00000010249"/>
<feature type="compositionally biased region" description="Low complexity" evidence="7">
    <location>
        <begin position="27"/>
        <end position="36"/>
    </location>
</feature>
<keyword evidence="10" id="KW-1185">Reference proteome</keyword>
<dbReference type="Ensembl" id="ENSPCOT00000020826.1">
    <property type="protein sequence ID" value="ENSPCOP00000010249.1"/>
    <property type="gene ID" value="ENSPCOG00000016580.1"/>
</dbReference>
<dbReference type="InterPro" id="IPR038196">
    <property type="entry name" value="Med25_PTOV_sf"/>
</dbReference>
<comment type="subcellular location">
    <subcellularLocation>
        <location evidence="6">Cytoplasm</location>
    </subcellularLocation>
    <subcellularLocation>
        <location evidence="1 6">Nucleus</location>
    </subcellularLocation>
    <subcellularLocation>
        <location evidence="6">Cell membrane</location>
    </subcellularLocation>
    <subcellularLocation>
        <location evidence="6">Cytoplasm</location>
        <location evidence="6">Perinuclear region</location>
    </subcellularLocation>
    <text evidence="6">Translocates from the cytoplasm to the nucleus at the onset of S-phase. Also localizes to lipid rafts.</text>
</comment>
<protein>
    <recommendedName>
        <fullName evidence="6">Prostate tumor-overexpressed gene 1 protein</fullName>
    </recommendedName>
</protein>
<organism evidence="9 10">
    <name type="scientific">Propithecus coquereli</name>
    <name type="common">Coquerel's sifaka</name>
    <name type="synonym">Propithecus verreauxi coquereli</name>
    <dbReference type="NCBI Taxonomy" id="379532"/>
    <lineage>
        <taxon>Eukaryota</taxon>
        <taxon>Metazoa</taxon>
        <taxon>Chordata</taxon>
        <taxon>Craniata</taxon>
        <taxon>Vertebrata</taxon>
        <taxon>Euteleostomi</taxon>
        <taxon>Mammalia</taxon>
        <taxon>Eutheria</taxon>
        <taxon>Euarchontoglires</taxon>
        <taxon>Primates</taxon>
        <taxon>Strepsirrhini</taxon>
        <taxon>Lemuriformes</taxon>
        <taxon>Indriidae</taxon>
        <taxon>Propithecus</taxon>
    </lineage>
</organism>
<dbReference type="GO" id="GO:0005886">
    <property type="term" value="C:plasma membrane"/>
    <property type="evidence" value="ECO:0007669"/>
    <property type="project" value="UniProtKB-SubCell"/>
</dbReference>
<dbReference type="FunFam" id="2.40.290.30:FF:000001">
    <property type="entry name" value="Mediator of RNA polymerase II transcription subunit 25"/>
    <property type="match status" value="1"/>
</dbReference>
<dbReference type="Gene3D" id="2.40.290.30">
    <property type="entry name" value="Mediator complex subunit 25, ACID domain"/>
    <property type="match status" value="2"/>
</dbReference>
<name>A0A2K6F8E7_PROCO</name>
<evidence type="ECO:0000313" key="9">
    <source>
        <dbReference type="Ensembl" id="ENSPCOP00000010249.1"/>
    </source>
</evidence>
<evidence type="ECO:0000256" key="1">
    <source>
        <dbReference type="ARBA" id="ARBA00004123"/>
    </source>
</evidence>
<evidence type="ECO:0000259" key="8">
    <source>
        <dbReference type="Pfam" id="PF11232"/>
    </source>
</evidence>
<evidence type="ECO:0000313" key="10">
    <source>
        <dbReference type="Proteomes" id="UP000233160"/>
    </source>
</evidence>
<dbReference type="GO" id="GO:0005667">
    <property type="term" value="C:transcription regulator complex"/>
    <property type="evidence" value="ECO:0007669"/>
    <property type="project" value="TreeGrafter"/>
</dbReference>
<dbReference type="GO" id="GO:0048471">
    <property type="term" value="C:perinuclear region of cytoplasm"/>
    <property type="evidence" value="ECO:0007669"/>
    <property type="project" value="UniProtKB-SubCell"/>
</dbReference>
<dbReference type="PANTHER" id="PTHR12433">
    <property type="entry name" value="MEDIATOR OF RNA POLYMERASE II TRANSCRIPTION SUBUNIT 25"/>
    <property type="match status" value="1"/>
</dbReference>
<proteinExistence type="inferred from homology"/>
<dbReference type="GeneTree" id="ENSGT00940000161923"/>
<evidence type="ECO:0000256" key="5">
    <source>
        <dbReference type="ARBA" id="ARBA00023242"/>
    </source>
</evidence>
<comment type="function">
    <text evidence="6">Activates transcription. Required for nuclear translocation of FLOT1. Promotes cell proliferation.</text>
</comment>
<keyword evidence="5 6" id="KW-0539">Nucleus</keyword>
<accession>A0A2K6F8E7</accession>
<keyword evidence="6" id="KW-0963">Cytoplasm</keyword>
<feature type="domain" description="Mediator complex subunit Med25 PTOV" evidence="8">
    <location>
        <begin position="90"/>
        <end position="238"/>
    </location>
</feature>
<feature type="compositionally biased region" description="Gly residues" evidence="7">
    <location>
        <begin position="12"/>
        <end position="21"/>
    </location>
</feature>
<gene>
    <name evidence="9" type="primary">PTOV1</name>
</gene>
<evidence type="ECO:0000256" key="3">
    <source>
        <dbReference type="ARBA" id="ARBA00023159"/>
    </source>
</evidence>
<dbReference type="GO" id="GO:0045944">
    <property type="term" value="P:positive regulation of transcription by RNA polymerase II"/>
    <property type="evidence" value="ECO:0007669"/>
    <property type="project" value="TreeGrafter"/>
</dbReference>
<evidence type="ECO:0000256" key="2">
    <source>
        <dbReference type="ARBA" id="ARBA00023015"/>
    </source>
</evidence>
<feature type="region of interest" description="Disordered" evidence="7">
    <location>
        <begin position="1"/>
        <end position="53"/>
    </location>
</feature>